<evidence type="ECO:0008006" key="4">
    <source>
        <dbReference type="Google" id="ProtNLM"/>
    </source>
</evidence>
<dbReference type="Proteomes" id="UP000039865">
    <property type="component" value="Unassembled WGS sequence"/>
</dbReference>
<name>A0A078AY44_STYLE</name>
<gene>
    <name evidence="2" type="primary">Contig5464.g5837</name>
    <name evidence="2" type="ORF">STYLEM_14799</name>
</gene>
<keyword evidence="1" id="KW-0812">Transmembrane</keyword>
<protein>
    <recommendedName>
        <fullName evidence="4">Transmembrane protein</fullName>
    </recommendedName>
</protein>
<feature type="transmembrane region" description="Helical" evidence="1">
    <location>
        <begin position="20"/>
        <end position="46"/>
    </location>
</feature>
<evidence type="ECO:0000256" key="1">
    <source>
        <dbReference type="SAM" id="Phobius"/>
    </source>
</evidence>
<feature type="transmembrane region" description="Helical" evidence="1">
    <location>
        <begin position="104"/>
        <end position="130"/>
    </location>
</feature>
<feature type="transmembrane region" description="Helical" evidence="1">
    <location>
        <begin position="239"/>
        <end position="264"/>
    </location>
</feature>
<evidence type="ECO:0000313" key="2">
    <source>
        <dbReference type="EMBL" id="CDW85713.1"/>
    </source>
</evidence>
<accession>A0A078AY44</accession>
<dbReference type="EMBL" id="CCKQ01013987">
    <property type="protein sequence ID" value="CDW85713.1"/>
    <property type="molecule type" value="Genomic_DNA"/>
</dbReference>
<organism evidence="2 3">
    <name type="scientific">Stylonychia lemnae</name>
    <name type="common">Ciliate</name>
    <dbReference type="NCBI Taxonomy" id="5949"/>
    <lineage>
        <taxon>Eukaryota</taxon>
        <taxon>Sar</taxon>
        <taxon>Alveolata</taxon>
        <taxon>Ciliophora</taxon>
        <taxon>Intramacronucleata</taxon>
        <taxon>Spirotrichea</taxon>
        <taxon>Stichotrichia</taxon>
        <taxon>Sporadotrichida</taxon>
        <taxon>Oxytrichidae</taxon>
        <taxon>Stylonychinae</taxon>
        <taxon>Stylonychia</taxon>
    </lineage>
</organism>
<keyword evidence="3" id="KW-1185">Reference proteome</keyword>
<keyword evidence="1" id="KW-1133">Transmembrane helix</keyword>
<feature type="transmembrane region" description="Helical" evidence="1">
    <location>
        <begin position="204"/>
        <end position="227"/>
    </location>
</feature>
<sequence>MPIVYIFKHRKHMGVINRSPWLILFGATGILTTVTNYYMAWVAIALRAYRLRKVFDCYNQHLAHLQQKQDRLDEMESTTELSFEAGDTDQQGIRVLKQLKEKNLIAWVMLIFILPNFILGIIAIFVPYVYVAIPIYETQQCMKYYGDSFFTDLLKINLSSTGYCAISVLNICTFIIVNWLQTLVLILLFYRLRNIKDELNIKQEIRIIIIIWISFSLAYFITLQYQQYHQDENNNATRVAIFCFILLRNIGSVSVSTYFCYFMVNNPVLSYSKPDYPTQLFDFEEAILESVLPYKYFRKFIEDEQPEQLPFLQILVSFKKLKTFNRALNNQEYNNTIEKEQLETERHQIYEEIYVTYKDNHYLFSQDTCDEIKQDNVIERSNSNKSSINADSITELEVEQLFNFSKIKLRQLYQRQFIGSELSKVLIQELSNSIIEFRFLQTAGLIN</sequence>
<proteinExistence type="predicted"/>
<evidence type="ECO:0000313" key="3">
    <source>
        <dbReference type="Proteomes" id="UP000039865"/>
    </source>
</evidence>
<dbReference type="InParanoid" id="A0A078AY44"/>
<keyword evidence="1" id="KW-0472">Membrane</keyword>
<dbReference type="AlphaFoldDB" id="A0A078AY44"/>
<reference evidence="2 3" key="1">
    <citation type="submission" date="2014-06" db="EMBL/GenBank/DDBJ databases">
        <authorList>
            <person name="Swart Estienne"/>
        </authorList>
    </citation>
    <scope>NUCLEOTIDE SEQUENCE [LARGE SCALE GENOMIC DNA]</scope>
    <source>
        <strain evidence="2 3">130c</strain>
    </source>
</reference>
<feature type="transmembrane region" description="Helical" evidence="1">
    <location>
        <begin position="168"/>
        <end position="192"/>
    </location>
</feature>